<name>A0ABW9RN69_9BACT</name>
<dbReference type="InterPro" id="IPR001387">
    <property type="entry name" value="Cro/C1-type_HTH"/>
</dbReference>
<feature type="domain" description="HTH cro/C1-type" evidence="1">
    <location>
        <begin position="15"/>
        <end position="75"/>
    </location>
</feature>
<accession>A0ABW9RN69</accession>
<dbReference type="CDD" id="cd00093">
    <property type="entry name" value="HTH_XRE"/>
    <property type="match status" value="1"/>
</dbReference>
<dbReference type="PROSITE" id="PS50943">
    <property type="entry name" value="HTH_CROC1"/>
    <property type="match status" value="1"/>
</dbReference>
<dbReference type="EMBL" id="SMLW01000524">
    <property type="protein sequence ID" value="MTI25562.1"/>
    <property type="molecule type" value="Genomic_DNA"/>
</dbReference>
<dbReference type="InterPro" id="IPR010982">
    <property type="entry name" value="Lambda_DNA-bd_dom_sf"/>
</dbReference>
<comment type="caution">
    <text evidence="2">The sequence shown here is derived from an EMBL/GenBank/DDBJ whole genome shotgun (WGS) entry which is preliminary data.</text>
</comment>
<evidence type="ECO:0000313" key="3">
    <source>
        <dbReference type="Proteomes" id="UP000798808"/>
    </source>
</evidence>
<dbReference type="SMART" id="SM00530">
    <property type="entry name" value="HTH_XRE"/>
    <property type="match status" value="1"/>
</dbReference>
<proteinExistence type="predicted"/>
<protein>
    <submittedName>
        <fullName evidence="2">Helix-turn-helix domain-containing protein</fullName>
    </submittedName>
</protein>
<organism evidence="2 3">
    <name type="scientific">Fulvivirga kasyanovii</name>
    <dbReference type="NCBI Taxonomy" id="396812"/>
    <lineage>
        <taxon>Bacteria</taxon>
        <taxon>Pseudomonadati</taxon>
        <taxon>Bacteroidota</taxon>
        <taxon>Cytophagia</taxon>
        <taxon>Cytophagales</taxon>
        <taxon>Fulvivirgaceae</taxon>
        <taxon>Fulvivirga</taxon>
    </lineage>
</organism>
<sequence length="152" mass="17546">MIKSLKRVNNFNFRLKEIREKKGLNQEQIAAELSERTGTVYSRSQVSQYETCKVQPRLELIPILMEILDVSAEALLGLPEHENKDNIIQHDITHTAGVKRRDVKTMSKPDLKLALSEMYDLADDLIQDNIRLKDDNIRLKDIVLKSVSVFKE</sequence>
<reference evidence="2 3" key="1">
    <citation type="submission" date="2019-02" db="EMBL/GenBank/DDBJ databases">
        <authorList>
            <person name="Goldberg S.R."/>
            <person name="Haltli B.A."/>
            <person name="Correa H."/>
            <person name="Russell K.G."/>
        </authorList>
    </citation>
    <scope>NUCLEOTIDE SEQUENCE [LARGE SCALE GENOMIC DNA]</scope>
    <source>
        <strain evidence="2 3">JCM 16186</strain>
    </source>
</reference>
<dbReference type="Gene3D" id="1.10.260.40">
    <property type="entry name" value="lambda repressor-like DNA-binding domains"/>
    <property type="match status" value="1"/>
</dbReference>
<dbReference type="Pfam" id="PF01381">
    <property type="entry name" value="HTH_3"/>
    <property type="match status" value="1"/>
</dbReference>
<dbReference type="Proteomes" id="UP000798808">
    <property type="component" value="Unassembled WGS sequence"/>
</dbReference>
<evidence type="ECO:0000313" key="2">
    <source>
        <dbReference type="EMBL" id="MTI25562.1"/>
    </source>
</evidence>
<keyword evidence="3" id="KW-1185">Reference proteome</keyword>
<evidence type="ECO:0000259" key="1">
    <source>
        <dbReference type="PROSITE" id="PS50943"/>
    </source>
</evidence>
<dbReference type="SUPFAM" id="SSF47413">
    <property type="entry name" value="lambda repressor-like DNA-binding domains"/>
    <property type="match status" value="1"/>
</dbReference>
<gene>
    <name evidence="2" type="ORF">E1163_11460</name>
</gene>